<dbReference type="InterPro" id="IPR006659">
    <property type="entry name" value="Arsenate_reductase"/>
</dbReference>
<evidence type="ECO:0000256" key="1">
    <source>
        <dbReference type="ARBA" id="ARBA00007198"/>
    </source>
</evidence>
<keyword evidence="9" id="KW-1185">Reference proteome</keyword>
<organism evidence="8 9">
    <name type="scientific">Roseococcus pinisoli</name>
    <dbReference type="NCBI Taxonomy" id="2835040"/>
    <lineage>
        <taxon>Bacteria</taxon>
        <taxon>Pseudomonadati</taxon>
        <taxon>Pseudomonadota</taxon>
        <taxon>Alphaproteobacteria</taxon>
        <taxon>Acetobacterales</taxon>
        <taxon>Roseomonadaceae</taxon>
        <taxon>Roseococcus</taxon>
    </lineage>
</organism>
<evidence type="ECO:0000256" key="7">
    <source>
        <dbReference type="RuleBase" id="RU362029"/>
    </source>
</evidence>
<evidence type="ECO:0000313" key="8">
    <source>
        <dbReference type="EMBL" id="MBS7810257.1"/>
    </source>
</evidence>
<dbReference type="PANTHER" id="PTHR30041">
    <property type="entry name" value="ARSENATE REDUCTASE"/>
    <property type="match status" value="1"/>
</dbReference>
<reference evidence="8 9" key="1">
    <citation type="submission" date="2021-05" db="EMBL/GenBank/DDBJ databases">
        <title>Roseococcus sp. XZZS9, whole genome shotgun sequencing project.</title>
        <authorList>
            <person name="Zhao G."/>
            <person name="Shen L."/>
        </authorList>
    </citation>
    <scope>NUCLEOTIDE SEQUENCE [LARGE SCALE GENOMIC DNA]</scope>
    <source>
        <strain evidence="8 9">XZZS9</strain>
    </source>
</reference>
<comment type="caution">
    <text evidence="8">The sequence shown here is derived from an EMBL/GenBank/DDBJ whole genome shotgun (WGS) entry which is preliminary data.</text>
</comment>
<dbReference type="EMBL" id="JAHCDA010000001">
    <property type="protein sequence ID" value="MBS7810257.1"/>
    <property type="molecule type" value="Genomic_DNA"/>
</dbReference>
<dbReference type="GO" id="GO:0008794">
    <property type="term" value="F:arsenate reductase (glutaredoxin) activity"/>
    <property type="evidence" value="ECO:0007669"/>
    <property type="project" value="UniProtKB-EC"/>
</dbReference>
<dbReference type="PROSITE" id="PS51353">
    <property type="entry name" value="ARSC"/>
    <property type="match status" value="1"/>
</dbReference>
<dbReference type="EC" id="1.20.4.1" evidence="4 7"/>
<dbReference type="SUPFAM" id="SSF52833">
    <property type="entry name" value="Thioredoxin-like"/>
    <property type="match status" value="1"/>
</dbReference>
<dbReference type="Gene3D" id="3.40.30.10">
    <property type="entry name" value="Glutaredoxin"/>
    <property type="match status" value="1"/>
</dbReference>
<evidence type="ECO:0000256" key="4">
    <source>
        <dbReference type="ARBA" id="ARBA00038969"/>
    </source>
</evidence>
<dbReference type="Pfam" id="PF03960">
    <property type="entry name" value="ArsC"/>
    <property type="match status" value="1"/>
</dbReference>
<evidence type="ECO:0000256" key="3">
    <source>
        <dbReference type="ARBA" id="ARBA00023002"/>
    </source>
</evidence>
<dbReference type="NCBIfam" id="TIGR00014">
    <property type="entry name" value="arsC"/>
    <property type="match status" value="1"/>
</dbReference>
<sequence>MSDGYTIFHNPNCTTSRNVLAMIREAGHEPEVVQYLKTGWTEPQLQQLLKAMGRTPRDLLRTKERLAAELGLRDAQPETILDAMVAHPVLVERPIVVTPKGTVLARPKDAITPFL</sequence>
<keyword evidence="3 7" id="KW-0560">Oxidoreductase</keyword>
<evidence type="ECO:0000256" key="5">
    <source>
        <dbReference type="ARBA" id="ARBA00039879"/>
    </source>
</evidence>
<protein>
    <recommendedName>
        <fullName evidence="5 7">Arsenate reductase</fullName>
        <ecNumber evidence="4 7">1.20.4.1</ecNumber>
    </recommendedName>
</protein>
<accession>A0ABS5Q9U7</accession>
<proteinExistence type="inferred from homology"/>
<name>A0ABS5Q9U7_9PROT</name>
<evidence type="ECO:0000313" key="9">
    <source>
        <dbReference type="Proteomes" id="UP000766336"/>
    </source>
</evidence>
<dbReference type="InterPro" id="IPR006660">
    <property type="entry name" value="Arsenate_reductase-like"/>
</dbReference>
<evidence type="ECO:0000256" key="6">
    <source>
        <dbReference type="PROSITE-ProRule" id="PRU01282"/>
    </source>
</evidence>
<comment type="catalytic activity">
    <reaction evidence="7">
        <text>[glutaredoxin]-dithiol + arsenate + glutathione + H(+) = glutathionyl-S-S-[glutaredoxin] + arsenite + H2O</text>
        <dbReference type="Rhea" id="RHEA:22016"/>
        <dbReference type="Rhea" id="RHEA-COMP:10729"/>
        <dbReference type="Rhea" id="RHEA-COMP:17668"/>
        <dbReference type="ChEBI" id="CHEBI:15377"/>
        <dbReference type="ChEBI" id="CHEBI:15378"/>
        <dbReference type="ChEBI" id="CHEBI:29242"/>
        <dbReference type="ChEBI" id="CHEBI:29950"/>
        <dbReference type="ChEBI" id="CHEBI:48597"/>
        <dbReference type="ChEBI" id="CHEBI:57925"/>
        <dbReference type="ChEBI" id="CHEBI:146199"/>
        <dbReference type="EC" id="1.20.4.1"/>
    </reaction>
</comment>
<dbReference type="RefSeq" id="WP_213668888.1">
    <property type="nucleotide sequence ID" value="NZ_JAHCDA010000001.1"/>
</dbReference>
<evidence type="ECO:0000256" key="2">
    <source>
        <dbReference type="ARBA" id="ARBA00022849"/>
    </source>
</evidence>
<keyword evidence="2" id="KW-0059">Arsenical resistance</keyword>
<dbReference type="PANTHER" id="PTHR30041:SF5">
    <property type="entry name" value="ARSENATE REDUCTASE-RELATED"/>
    <property type="match status" value="1"/>
</dbReference>
<dbReference type="CDD" id="cd03034">
    <property type="entry name" value="ArsC_ArsC"/>
    <property type="match status" value="1"/>
</dbReference>
<dbReference type="Proteomes" id="UP000766336">
    <property type="component" value="Unassembled WGS sequence"/>
</dbReference>
<gene>
    <name evidence="8" type="primary">arsC</name>
    <name evidence="8" type="ORF">KHU32_04860</name>
</gene>
<dbReference type="InterPro" id="IPR036249">
    <property type="entry name" value="Thioredoxin-like_sf"/>
</dbReference>
<comment type="similarity">
    <text evidence="1 6 7">Belongs to the ArsC family.</text>
</comment>